<evidence type="ECO:0000313" key="7">
    <source>
        <dbReference type="EMBL" id="HIW82735.1"/>
    </source>
</evidence>
<evidence type="ECO:0000256" key="1">
    <source>
        <dbReference type="ARBA" id="ARBA00022485"/>
    </source>
</evidence>
<keyword evidence="3" id="KW-0560">Oxidoreductase</keyword>
<accession>A0A9D1R859</accession>
<dbReference type="InterPro" id="IPR017900">
    <property type="entry name" value="4Fe4S_Fe_S_CS"/>
</dbReference>
<gene>
    <name evidence="7" type="ORF">H9873_00190</name>
</gene>
<dbReference type="PROSITE" id="PS00198">
    <property type="entry name" value="4FE4S_FER_1"/>
    <property type="match status" value="1"/>
</dbReference>
<protein>
    <submittedName>
        <fullName evidence="7">(Fe-S)-binding protein</fullName>
    </submittedName>
</protein>
<keyword evidence="2" id="KW-0479">Metal-binding</keyword>
<keyword evidence="1" id="KW-0004">4Fe-4S</keyword>
<dbReference type="AlphaFoldDB" id="A0A9D1R859"/>
<dbReference type="InterPro" id="IPR004017">
    <property type="entry name" value="Cys_rich_dom"/>
</dbReference>
<name>A0A9D1R859_9FIRM</name>
<keyword evidence="5" id="KW-0411">Iron-sulfur</keyword>
<organism evidence="7 8">
    <name type="scientific">Candidatus Dorea gallistercoris</name>
    <dbReference type="NCBI Taxonomy" id="2838542"/>
    <lineage>
        <taxon>Bacteria</taxon>
        <taxon>Bacillati</taxon>
        <taxon>Bacillota</taxon>
        <taxon>Clostridia</taxon>
        <taxon>Lachnospirales</taxon>
        <taxon>Lachnospiraceae</taxon>
        <taxon>Dorea</taxon>
    </lineage>
</organism>
<dbReference type="InterPro" id="IPR009051">
    <property type="entry name" value="Helical_ferredxn"/>
</dbReference>
<dbReference type="SUPFAM" id="SSF46548">
    <property type="entry name" value="alpha-helical ferredoxin"/>
    <property type="match status" value="1"/>
</dbReference>
<dbReference type="GO" id="GO:0046872">
    <property type="term" value="F:metal ion binding"/>
    <property type="evidence" value="ECO:0007669"/>
    <property type="project" value="UniProtKB-KW"/>
</dbReference>
<dbReference type="Pfam" id="PF02754">
    <property type="entry name" value="CCG"/>
    <property type="match status" value="2"/>
</dbReference>
<dbReference type="GO" id="GO:0005886">
    <property type="term" value="C:plasma membrane"/>
    <property type="evidence" value="ECO:0007669"/>
    <property type="project" value="TreeGrafter"/>
</dbReference>
<comment type="caution">
    <text evidence="7">The sequence shown here is derived from an EMBL/GenBank/DDBJ whole genome shotgun (WGS) entry which is preliminary data.</text>
</comment>
<dbReference type="PANTHER" id="PTHR43255:SF1">
    <property type="entry name" value="IRON-SULFUR-BINDING OXIDOREDUCTASE FADF-RELATED"/>
    <property type="match status" value="1"/>
</dbReference>
<proteinExistence type="predicted"/>
<dbReference type="Gene3D" id="1.10.1060.10">
    <property type="entry name" value="Alpha-helical ferredoxin"/>
    <property type="match status" value="1"/>
</dbReference>
<dbReference type="EMBL" id="DXGF01000005">
    <property type="protein sequence ID" value="HIW82735.1"/>
    <property type="molecule type" value="Genomic_DNA"/>
</dbReference>
<dbReference type="InterPro" id="IPR051460">
    <property type="entry name" value="HdrC_iron-sulfur_subunit"/>
</dbReference>
<sequence>MEKKIRSAEACVHCHLCRENCAFLEKYGIDIGDTEELRDLAYHCFLCGTCSRVCPKGIDGREIILDMRREQTEGNGGRPAGKGYGGLLWEKDGYRFRNYRNVRGKSALFPGCNFSSFYPRTTRHLARLLEREAGIGVIFDCCGKPIAELGMRKREETIIRELDRRLEEAGVQELIMVCPNCYHFLKNRLNVRIVSVYEKLRELGLGRQIPGKKRVFPPCPDKEKLELLDQIRPFLAEDPEILGEGQCCGLGGCGAIREPDLAKEMSRHLGREGEIAVYCASCGGNYARQGYETAHLLAEILGTEEPADTKFSLLNRMKTKYWRKK</sequence>
<evidence type="ECO:0000256" key="5">
    <source>
        <dbReference type="ARBA" id="ARBA00023014"/>
    </source>
</evidence>
<evidence type="ECO:0000259" key="6">
    <source>
        <dbReference type="PROSITE" id="PS51379"/>
    </source>
</evidence>
<keyword evidence="4" id="KW-0408">Iron</keyword>
<evidence type="ECO:0000256" key="2">
    <source>
        <dbReference type="ARBA" id="ARBA00022723"/>
    </source>
</evidence>
<reference evidence="7" key="2">
    <citation type="submission" date="2021-04" db="EMBL/GenBank/DDBJ databases">
        <authorList>
            <person name="Gilroy R."/>
        </authorList>
    </citation>
    <scope>NUCLEOTIDE SEQUENCE</scope>
    <source>
        <strain evidence="7">ChiSxjej1B13-11762</strain>
    </source>
</reference>
<dbReference type="Proteomes" id="UP000824263">
    <property type="component" value="Unassembled WGS sequence"/>
</dbReference>
<evidence type="ECO:0000313" key="8">
    <source>
        <dbReference type="Proteomes" id="UP000824263"/>
    </source>
</evidence>
<dbReference type="Pfam" id="PF13183">
    <property type="entry name" value="Fer4_8"/>
    <property type="match status" value="1"/>
</dbReference>
<evidence type="ECO:0000256" key="3">
    <source>
        <dbReference type="ARBA" id="ARBA00023002"/>
    </source>
</evidence>
<dbReference type="PROSITE" id="PS51379">
    <property type="entry name" value="4FE4S_FER_2"/>
    <property type="match status" value="1"/>
</dbReference>
<dbReference type="GO" id="GO:0051539">
    <property type="term" value="F:4 iron, 4 sulfur cluster binding"/>
    <property type="evidence" value="ECO:0007669"/>
    <property type="project" value="UniProtKB-KW"/>
</dbReference>
<feature type="domain" description="4Fe-4S ferredoxin-type" evidence="6">
    <location>
        <begin position="34"/>
        <end position="58"/>
    </location>
</feature>
<dbReference type="InterPro" id="IPR017896">
    <property type="entry name" value="4Fe4S_Fe-S-bd"/>
</dbReference>
<dbReference type="GO" id="GO:0016491">
    <property type="term" value="F:oxidoreductase activity"/>
    <property type="evidence" value="ECO:0007669"/>
    <property type="project" value="UniProtKB-KW"/>
</dbReference>
<dbReference type="PANTHER" id="PTHR43255">
    <property type="entry name" value="IRON-SULFUR-BINDING OXIDOREDUCTASE FADF-RELATED-RELATED"/>
    <property type="match status" value="1"/>
</dbReference>
<evidence type="ECO:0000256" key="4">
    <source>
        <dbReference type="ARBA" id="ARBA00023004"/>
    </source>
</evidence>
<reference evidence="7" key="1">
    <citation type="journal article" date="2021" name="PeerJ">
        <title>Extensive microbial diversity within the chicken gut microbiome revealed by metagenomics and culture.</title>
        <authorList>
            <person name="Gilroy R."/>
            <person name="Ravi A."/>
            <person name="Getino M."/>
            <person name="Pursley I."/>
            <person name="Horton D.L."/>
            <person name="Alikhan N.F."/>
            <person name="Baker D."/>
            <person name="Gharbi K."/>
            <person name="Hall N."/>
            <person name="Watson M."/>
            <person name="Adriaenssens E.M."/>
            <person name="Foster-Nyarko E."/>
            <person name="Jarju S."/>
            <person name="Secka A."/>
            <person name="Antonio M."/>
            <person name="Oren A."/>
            <person name="Chaudhuri R.R."/>
            <person name="La Ragione R."/>
            <person name="Hildebrand F."/>
            <person name="Pallen M.J."/>
        </authorList>
    </citation>
    <scope>NUCLEOTIDE SEQUENCE</scope>
    <source>
        <strain evidence="7">ChiSxjej1B13-11762</strain>
    </source>
</reference>